<reference evidence="11" key="2">
    <citation type="submission" date="2019-07" db="EMBL/GenBank/DDBJ databases">
        <authorList>
            <person name="Yang Y."/>
            <person name="Bocs S."/>
            <person name="Baudouin L."/>
        </authorList>
    </citation>
    <scope>NUCLEOTIDE SEQUENCE</scope>
    <source>
        <tissue evidence="11">Spear leaf of Hainan Tall coconut</tissue>
    </source>
</reference>
<reference evidence="11" key="1">
    <citation type="journal article" date="2017" name="Gigascience">
        <title>The genome draft of coconut (Cocos nucifera).</title>
        <authorList>
            <person name="Xiao Y."/>
            <person name="Xu P."/>
            <person name="Fan H."/>
            <person name="Baudouin L."/>
            <person name="Xia W."/>
            <person name="Bocs S."/>
            <person name="Xu J."/>
            <person name="Li Q."/>
            <person name="Guo A."/>
            <person name="Zhou L."/>
            <person name="Li J."/>
            <person name="Wu Y."/>
            <person name="Ma Z."/>
            <person name="Armero A."/>
            <person name="Issali A.E."/>
            <person name="Liu N."/>
            <person name="Peng M."/>
            <person name="Yang Y."/>
        </authorList>
    </citation>
    <scope>NUCLEOTIDE SEQUENCE</scope>
    <source>
        <tissue evidence="11">Spear leaf of Hainan Tall coconut</tissue>
    </source>
</reference>
<dbReference type="PANTHER" id="PTHR22870:SF430">
    <property type="entry name" value="PH DOMAIN-CONTAINING PROTEIN"/>
    <property type="match status" value="1"/>
</dbReference>
<organism evidence="11 12">
    <name type="scientific">Cocos nucifera</name>
    <name type="common">Coconut palm</name>
    <dbReference type="NCBI Taxonomy" id="13894"/>
    <lineage>
        <taxon>Eukaryota</taxon>
        <taxon>Viridiplantae</taxon>
        <taxon>Streptophyta</taxon>
        <taxon>Embryophyta</taxon>
        <taxon>Tracheophyta</taxon>
        <taxon>Spermatophyta</taxon>
        <taxon>Magnoliopsida</taxon>
        <taxon>Liliopsida</taxon>
        <taxon>Arecaceae</taxon>
        <taxon>Arecoideae</taxon>
        <taxon>Cocoseae</taxon>
        <taxon>Attaleinae</taxon>
        <taxon>Cocos</taxon>
    </lineage>
</organism>
<dbReference type="AlphaFoldDB" id="A0A8K0I8V5"/>
<evidence type="ECO:0000256" key="5">
    <source>
        <dbReference type="PROSITE-ProRule" id="PRU00091"/>
    </source>
</evidence>
<dbReference type="InterPro" id="IPR011993">
    <property type="entry name" value="PH-like_dom_sf"/>
</dbReference>
<gene>
    <name evidence="11" type="ORF">COCNU_05G006970</name>
</gene>
<keyword evidence="8" id="KW-1133">Transmembrane helix</keyword>
<dbReference type="InterPro" id="IPR009091">
    <property type="entry name" value="RCC1/BLIP-II"/>
</dbReference>
<evidence type="ECO:0000256" key="7">
    <source>
        <dbReference type="SAM" id="MobiDB-lite"/>
    </source>
</evidence>
<dbReference type="Pfam" id="PF01363">
    <property type="entry name" value="FYVE"/>
    <property type="match status" value="1"/>
</dbReference>
<feature type="region of interest" description="Disordered" evidence="7">
    <location>
        <begin position="1148"/>
        <end position="1167"/>
    </location>
</feature>
<dbReference type="Gene3D" id="2.30.29.30">
    <property type="entry name" value="Pleckstrin-homology domain (PH domain)/Phosphotyrosine-binding domain (PTB)"/>
    <property type="match status" value="1"/>
</dbReference>
<feature type="region of interest" description="Disordered" evidence="7">
    <location>
        <begin position="992"/>
        <end position="1025"/>
    </location>
</feature>
<keyword evidence="12" id="KW-1185">Reference proteome</keyword>
<evidence type="ECO:0000313" key="11">
    <source>
        <dbReference type="EMBL" id="KAG1342468.1"/>
    </source>
</evidence>
<feature type="compositionally biased region" description="Polar residues" evidence="7">
    <location>
        <begin position="306"/>
        <end position="320"/>
    </location>
</feature>
<dbReference type="Pfam" id="PF13713">
    <property type="entry name" value="BRX_N"/>
    <property type="match status" value="1"/>
</dbReference>
<comment type="caution">
    <text evidence="11">The sequence shown here is derived from an EMBL/GenBank/DDBJ whole genome shotgun (WGS) entry which is preliminary data.</text>
</comment>
<evidence type="ECO:0000259" key="9">
    <source>
        <dbReference type="PROSITE" id="PS50178"/>
    </source>
</evidence>
<dbReference type="SUPFAM" id="SSF50985">
    <property type="entry name" value="RCC1/BLIP-II"/>
    <property type="match status" value="1"/>
</dbReference>
<dbReference type="InterPro" id="IPR058923">
    <property type="entry name" value="RCC1-like_dom"/>
</dbReference>
<dbReference type="Proteomes" id="UP000797356">
    <property type="component" value="Chromosome 5"/>
</dbReference>
<dbReference type="InterPro" id="IPR000408">
    <property type="entry name" value="Reg_chr_condens"/>
</dbReference>
<dbReference type="PROSITE" id="PS50012">
    <property type="entry name" value="RCC1_3"/>
    <property type="match status" value="7"/>
</dbReference>
<dbReference type="GO" id="GO:0008270">
    <property type="term" value="F:zinc ion binding"/>
    <property type="evidence" value="ECO:0007669"/>
    <property type="project" value="UniProtKB-KW"/>
</dbReference>
<dbReference type="InterPro" id="IPR017455">
    <property type="entry name" value="Znf_FYVE-rel"/>
</dbReference>
<feature type="repeat" description="RCC1" evidence="6">
    <location>
        <begin position="708"/>
        <end position="759"/>
    </location>
</feature>
<feature type="compositionally biased region" description="Low complexity" evidence="7">
    <location>
        <begin position="992"/>
        <end position="1002"/>
    </location>
</feature>
<dbReference type="EMBL" id="CM017876">
    <property type="protein sequence ID" value="KAG1342468.1"/>
    <property type="molecule type" value="Genomic_DNA"/>
</dbReference>
<protein>
    <submittedName>
        <fullName evidence="11">PH, RCC1 and FYVE domains-containing protein 1</fullName>
    </submittedName>
</protein>
<feature type="domain" description="BRX" evidence="10">
    <location>
        <begin position="1173"/>
        <end position="1228"/>
    </location>
</feature>
<name>A0A8K0I8V5_COCNU</name>
<feature type="region of interest" description="Disordered" evidence="7">
    <location>
        <begin position="299"/>
        <end position="320"/>
    </location>
</feature>
<sequence>MGSGSFLKVVARNFDVLAGPVVTLVYPLYASVKAIETKSPVDDQQWLTYWVLYSFITLFEMTFAKVIEWLPFWSYAKLIFNCWLVLPYFNGAAYVYEHFVRPFFVNHQTVNIWYFPKKRNFFNKQDDVLSAAERYIEENGSEAFEKLISKAITALKKGAYLLKYGRRGKPKFCPFRLANDESVLIWYSGKDEKQLKLSQVSKIIPGQRTAIFQRYPRPDKEYQSFSLIYSDRSLDLVGVSFCSLSSPNFQPFVSFARISYGISFVMTNICKDKDEAEVWFVGLKALISHGNCRKLRLDSKSDRASSDSPNSNTQKNSPLTSPFCNSDIFHKDSGDAQQVHIPYESHPVNGFGKVLSDVVLYTAPAKSSFHSDSINNSLSSFSSGGADNSNGWGSASDSIRVSLSSAVSSSSHGSVHEDFDALGDVFIWGEGIGDGVLGGGLHRVGSPSATKIDAPLPKALESAVVLDVHNIACGSRHAVLVTKQGEIFSWGEESGGRLGHGVDADVSQPKLIDSLGGVNVELVACGEYHTCAVTLSGDLYTWGDGTYSSGLLGHGSEASHWIPKKVSGQLDGLHVSSVSCGPWHTAVVTSAGQLFTFGDGIFGALGHGDRRSTNIPREVEALKGLRTVRAACGVWHTAAIVEIADRSSDSGSSSSGKLFTWGDGDKGRLGHGDREPRLVPAYVASLSEPSFCQVACGNDITIALTTSGRVYTMGSTVYGQLGNTEADGKVPTCVEGKIQNSFVEEIACGSYHVAVLTSRTEVYTWGKGANGRLGHGDNDDRNTPTLVEALKDKQVKSVVCGSSFTAVICLHKWVSGADQSICSGCRLPFGFRRKRHNCYNCGLVFCKACSSRKSVKASLAPNMNKPYRVCDECYMKLKKTIGEGMVPRCPKNQNGSISHVANEVAEKDNVDHKLQGQFSRLSSVDSFKGENRLSKLNGKSETNNSQFPSTYQRASMFQWGNFKPSSNLNSSNILFGSSKKIFSASVPGSRVASRSSSPVSCRPSPPHSTITPAVTDPSSPDVFSDDSKQTYENLSQEVVRLRLQAEELTSKSQVLEAELEKTTRQLREATTVAGEETTKCKAAKEVIKSLTAQLLLAAIDLTMEAKKLKDMAERVPEGHMINMYGFSHVSDSLGLSSIENTRSNLLASQAPESTGDSSNLESCNGNTMSPEEAEWVEQAEPGVYITVSSLPGGDKYLKRVRFSRKRFSEQQAEKWWAENRSRLQEKYTIVSAEGSTSGPASVSDRKDDLIG</sequence>
<dbReference type="FunFam" id="2.130.10.30:FF:000028">
    <property type="entry name" value="PH, RCC1 and FYVE domains-containing protein 1"/>
    <property type="match status" value="1"/>
</dbReference>
<dbReference type="Pfam" id="PF25390">
    <property type="entry name" value="WD40_RLD"/>
    <property type="match status" value="1"/>
</dbReference>
<dbReference type="Gene3D" id="2.130.10.30">
    <property type="entry name" value="Regulator of chromosome condensation 1/beta-lactamase-inhibitor protein II"/>
    <property type="match status" value="2"/>
</dbReference>
<dbReference type="PANTHER" id="PTHR22870">
    <property type="entry name" value="REGULATOR OF CHROMOSOME CONDENSATION"/>
    <property type="match status" value="1"/>
</dbReference>
<feature type="repeat" description="RCC1" evidence="6">
    <location>
        <begin position="760"/>
        <end position="811"/>
    </location>
</feature>
<dbReference type="InterPro" id="IPR051210">
    <property type="entry name" value="Ub_ligase/GEF_domain"/>
</dbReference>
<feature type="transmembrane region" description="Helical" evidence="8">
    <location>
        <begin position="78"/>
        <end position="96"/>
    </location>
</feature>
<feature type="repeat" description="RCC1" evidence="6">
    <location>
        <begin position="592"/>
        <end position="643"/>
    </location>
</feature>
<dbReference type="InterPro" id="IPR027988">
    <property type="entry name" value="BRX_N"/>
</dbReference>
<evidence type="ECO:0000256" key="4">
    <source>
        <dbReference type="ARBA" id="ARBA00022833"/>
    </source>
</evidence>
<feature type="repeat" description="RCC1" evidence="6">
    <location>
        <begin position="423"/>
        <end position="484"/>
    </location>
</feature>
<feature type="region of interest" description="Disordered" evidence="7">
    <location>
        <begin position="1230"/>
        <end position="1251"/>
    </location>
</feature>
<dbReference type="InterPro" id="IPR013083">
    <property type="entry name" value="Znf_RING/FYVE/PHD"/>
</dbReference>
<evidence type="ECO:0000259" key="10">
    <source>
        <dbReference type="PROSITE" id="PS51514"/>
    </source>
</evidence>
<dbReference type="Gene3D" id="3.30.40.10">
    <property type="entry name" value="Zinc/RING finger domain, C3HC4 (zinc finger)"/>
    <property type="match status" value="1"/>
</dbReference>
<feature type="repeat" description="RCC1" evidence="6">
    <location>
        <begin position="656"/>
        <end position="707"/>
    </location>
</feature>
<feature type="repeat" description="RCC1" evidence="6">
    <location>
        <begin position="537"/>
        <end position="591"/>
    </location>
</feature>
<evidence type="ECO:0000256" key="3">
    <source>
        <dbReference type="ARBA" id="ARBA00022771"/>
    </source>
</evidence>
<dbReference type="InterPro" id="IPR000306">
    <property type="entry name" value="Znf_FYVE"/>
</dbReference>
<dbReference type="SUPFAM" id="SSF57903">
    <property type="entry name" value="FYVE/PHD zinc finger"/>
    <property type="match status" value="1"/>
</dbReference>
<keyword evidence="1" id="KW-0479">Metal-binding</keyword>
<proteinExistence type="predicted"/>
<evidence type="ECO:0000256" key="8">
    <source>
        <dbReference type="SAM" id="Phobius"/>
    </source>
</evidence>
<dbReference type="SMART" id="SM00064">
    <property type="entry name" value="FYVE"/>
    <property type="match status" value="1"/>
</dbReference>
<dbReference type="PRINTS" id="PR00633">
    <property type="entry name" value="RCCNDNSATION"/>
</dbReference>
<dbReference type="PROSITE" id="PS50178">
    <property type="entry name" value="ZF_FYVE"/>
    <property type="match status" value="1"/>
</dbReference>
<dbReference type="OrthoDB" id="5981550at2759"/>
<accession>A0A8K0I8V5</accession>
<evidence type="ECO:0000256" key="1">
    <source>
        <dbReference type="ARBA" id="ARBA00022723"/>
    </source>
</evidence>
<evidence type="ECO:0000313" key="12">
    <source>
        <dbReference type="Proteomes" id="UP000797356"/>
    </source>
</evidence>
<dbReference type="CDD" id="cd00065">
    <property type="entry name" value="FYVE_like_SF"/>
    <property type="match status" value="1"/>
</dbReference>
<dbReference type="CDD" id="cd13365">
    <property type="entry name" value="PH_PLC_plant-like"/>
    <property type="match status" value="1"/>
</dbReference>
<keyword evidence="2" id="KW-0677">Repeat</keyword>
<keyword evidence="8" id="KW-0472">Membrane</keyword>
<dbReference type="Pfam" id="PF08381">
    <property type="entry name" value="BRX"/>
    <property type="match status" value="1"/>
</dbReference>
<dbReference type="SUPFAM" id="SSF50729">
    <property type="entry name" value="PH domain-like"/>
    <property type="match status" value="1"/>
</dbReference>
<feature type="domain" description="FYVE-type" evidence="9">
    <location>
        <begin position="816"/>
        <end position="878"/>
    </location>
</feature>
<dbReference type="InterPro" id="IPR013591">
    <property type="entry name" value="Brevis_radix_dom"/>
</dbReference>
<keyword evidence="8" id="KW-0812">Transmembrane</keyword>
<dbReference type="Pfam" id="PF03134">
    <property type="entry name" value="TB2_DP1_HVA22"/>
    <property type="match status" value="1"/>
</dbReference>
<dbReference type="PROSITE" id="PS00626">
    <property type="entry name" value="RCC1_2"/>
    <property type="match status" value="3"/>
</dbReference>
<dbReference type="InterPro" id="IPR004345">
    <property type="entry name" value="TB2_DP1_HVA22"/>
</dbReference>
<feature type="transmembrane region" description="Helical" evidence="8">
    <location>
        <begin position="47"/>
        <end position="66"/>
    </location>
</feature>
<keyword evidence="3 5" id="KW-0863">Zinc-finger</keyword>
<feature type="repeat" description="RCC1" evidence="6">
    <location>
        <begin position="485"/>
        <end position="536"/>
    </location>
</feature>
<dbReference type="InterPro" id="IPR011011">
    <property type="entry name" value="Znf_FYVE_PHD"/>
</dbReference>
<dbReference type="PROSITE" id="PS51514">
    <property type="entry name" value="BRX"/>
    <property type="match status" value="1"/>
</dbReference>
<keyword evidence="4" id="KW-0862">Zinc</keyword>
<evidence type="ECO:0000256" key="6">
    <source>
        <dbReference type="PROSITE-ProRule" id="PRU00235"/>
    </source>
</evidence>
<evidence type="ECO:0000256" key="2">
    <source>
        <dbReference type="ARBA" id="ARBA00022737"/>
    </source>
</evidence>